<dbReference type="Gene3D" id="3.90.76.10">
    <property type="entry name" value="Dipeptide-binding Protein, Domain 1"/>
    <property type="match status" value="1"/>
</dbReference>
<dbReference type="GO" id="GO:0030288">
    <property type="term" value="C:outer membrane-bounded periplasmic space"/>
    <property type="evidence" value="ECO:0007669"/>
    <property type="project" value="UniProtKB-ARBA"/>
</dbReference>
<dbReference type="GO" id="GO:0043190">
    <property type="term" value="C:ATP-binding cassette (ABC) transporter complex"/>
    <property type="evidence" value="ECO:0007669"/>
    <property type="project" value="InterPro"/>
</dbReference>
<dbReference type="InterPro" id="IPR039424">
    <property type="entry name" value="SBP_5"/>
</dbReference>
<organism evidence="6 7">
    <name type="scientific">Agrobacterium tumefaciens</name>
    <dbReference type="NCBI Taxonomy" id="358"/>
    <lineage>
        <taxon>Bacteria</taxon>
        <taxon>Pseudomonadati</taxon>
        <taxon>Pseudomonadota</taxon>
        <taxon>Alphaproteobacteria</taxon>
        <taxon>Hyphomicrobiales</taxon>
        <taxon>Rhizobiaceae</taxon>
        <taxon>Rhizobium/Agrobacterium group</taxon>
        <taxon>Agrobacterium</taxon>
        <taxon>Agrobacterium tumefaciens complex</taxon>
    </lineage>
</organism>
<protein>
    <submittedName>
        <fullName evidence="6">ABC transporter substrate-binding protein</fullName>
    </submittedName>
</protein>
<keyword evidence="6" id="KW-0614">Plasmid</keyword>
<dbReference type="SUPFAM" id="SSF53850">
    <property type="entry name" value="Periplasmic binding protein-like II"/>
    <property type="match status" value="1"/>
</dbReference>
<comment type="subcellular location">
    <subcellularLocation>
        <location evidence="1">Periplasm</location>
    </subcellularLocation>
</comment>
<dbReference type="Proteomes" id="UP000222296">
    <property type="component" value="Plasmid pAt"/>
</dbReference>
<evidence type="ECO:0000256" key="1">
    <source>
        <dbReference type="ARBA" id="ARBA00004418"/>
    </source>
</evidence>
<dbReference type="InterPro" id="IPR030678">
    <property type="entry name" value="Peptide/Ni-bd"/>
</dbReference>
<dbReference type="Gene3D" id="3.10.105.10">
    <property type="entry name" value="Dipeptide-binding Protein, Domain 3"/>
    <property type="match status" value="1"/>
</dbReference>
<name>A0AAP9EA27_AGRTU</name>
<evidence type="ECO:0000313" key="6">
    <source>
        <dbReference type="EMBL" id="QDY97609.1"/>
    </source>
</evidence>
<evidence type="ECO:0000256" key="2">
    <source>
        <dbReference type="ARBA" id="ARBA00005695"/>
    </source>
</evidence>
<evidence type="ECO:0000256" key="3">
    <source>
        <dbReference type="ARBA" id="ARBA00022729"/>
    </source>
</evidence>
<evidence type="ECO:0000256" key="4">
    <source>
        <dbReference type="SAM" id="SignalP"/>
    </source>
</evidence>
<feature type="signal peptide" evidence="4">
    <location>
        <begin position="1"/>
        <end position="24"/>
    </location>
</feature>
<feature type="chain" id="PRO_5043028050" evidence="4">
    <location>
        <begin position="25"/>
        <end position="501"/>
    </location>
</feature>
<dbReference type="Pfam" id="PF00496">
    <property type="entry name" value="SBP_bac_5"/>
    <property type="match status" value="1"/>
</dbReference>
<dbReference type="PIRSF" id="PIRSF002741">
    <property type="entry name" value="MppA"/>
    <property type="match status" value="1"/>
</dbReference>
<dbReference type="RefSeq" id="WP_099086526.1">
    <property type="nucleotide sequence ID" value="NZ_CP042276.1"/>
</dbReference>
<dbReference type="GO" id="GO:0015833">
    <property type="term" value="P:peptide transport"/>
    <property type="evidence" value="ECO:0007669"/>
    <property type="project" value="TreeGrafter"/>
</dbReference>
<dbReference type="GO" id="GO:1904680">
    <property type="term" value="F:peptide transmembrane transporter activity"/>
    <property type="evidence" value="ECO:0007669"/>
    <property type="project" value="TreeGrafter"/>
</dbReference>
<comment type="similarity">
    <text evidence="2">Belongs to the bacterial solute-binding protein 5 family.</text>
</comment>
<dbReference type="PANTHER" id="PTHR30290">
    <property type="entry name" value="PERIPLASMIC BINDING COMPONENT OF ABC TRANSPORTER"/>
    <property type="match status" value="1"/>
</dbReference>
<dbReference type="InterPro" id="IPR000914">
    <property type="entry name" value="SBP_5_dom"/>
</dbReference>
<reference evidence="6 7" key="1">
    <citation type="journal article" date="2017" name="Genome Announc.">
        <title>Draft Genome Sequence of Agrobacterium tumefaciens Biovar 1 Strain 186, Isolated from Walnut.</title>
        <authorList>
            <person name="Poret-Peterson A.T."/>
            <person name="Bhatnagar S."/>
            <person name="McClean A.E."/>
            <person name="Kluepfel D.A."/>
        </authorList>
    </citation>
    <scope>NUCLEOTIDE SEQUENCE [LARGE SCALE GENOMIC DNA]</scope>
    <source>
        <strain evidence="6 7">186</strain>
    </source>
</reference>
<dbReference type="AlphaFoldDB" id="A0AAP9EA27"/>
<evidence type="ECO:0000313" key="7">
    <source>
        <dbReference type="Proteomes" id="UP000222296"/>
    </source>
</evidence>
<sequence>MTLSLKRVLLSAACISLLAAPAMAGKADNTLNVAFALEPEPLDTYKIAGREGLILARHVYDGLVYKDLATGEFKGALAESWSRPDPMTIEFKLRTGVKFHNGADFSANDVVTTLATVIKPEYGTRYAISIDWIKDVEKVDDTTVRIHMAKPFAGAFEMLADSLPIYPREYFAANGSAGMARAPVGTGPYKLVSQEPGVRYVLERFDGIYAGSPKAGATIDKIVVRTMPELNTQYAELMSGKLDWIWRLPPDQAERLKSRVQVMSAPIMRISFINLAPVEGTPLADKRVRQAVEHAINRAAITKAFAGGASETLKSFCNPAQFGCSQDTTQYDYDPAKAKALLEEAGFKDGVTIPMVFAAMPRPVAEAIAADLAKVGITAQLDELQYAAGVGKWREKQVPAFFSNWGSYGVGDAAFLLSNFFGGGADDLVKDTELANWLKTGDTSADPEERKAVYLKALKKIADEAYVVPMYSFNVNYGLSKNLNFSAWPDEFARFWQTSWK</sequence>
<dbReference type="Gene3D" id="3.40.190.10">
    <property type="entry name" value="Periplasmic binding protein-like II"/>
    <property type="match status" value="1"/>
</dbReference>
<geneLocation type="plasmid" evidence="7">
    <name>pat</name>
</geneLocation>
<evidence type="ECO:0000259" key="5">
    <source>
        <dbReference type="Pfam" id="PF00496"/>
    </source>
</evidence>
<accession>A0AAP9EA27</accession>
<keyword evidence="3 4" id="KW-0732">Signal</keyword>
<dbReference type="CDD" id="cd08515">
    <property type="entry name" value="PBP2_NikA_DppA_OppA_like_10"/>
    <property type="match status" value="1"/>
</dbReference>
<dbReference type="EMBL" id="CP042276">
    <property type="protein sequence ID" value="QDY97609.1"/>
    <property type="molecule type" value="Genomic_DNA"/>
</dbReference>
<proteinExistence type="inferred from homology"/>
<feature type="domain" description="Solute-binding protein family 5" evidence="5">
    <location>
        <begin position="72"/>
        <end position="424"/>
    </location>
</feature>
<gene>
    <name evidence="6" type="ORF">CG010_025955</name>
</gene>
<dbReference type="PANTHER" id="PTHR30290:SF38">
    <property type="entry name" value="D,D-DIPEPTIDE-BINDING PERIPLASMIC PROTEIN DDPA-RELATED"/>
    <property type="match status" value="1"/>
</dbReference>